<dbReference type="SUPFAM" id="SSF48350">
    <property type="entry name" value="GTPase activation domain, GAP"/>
    <property type="match status" value="1"/>
</dbReference>
<dbReference type="SUPFAM" id="SSF57716">
    <property type="entry name" value="Glucocorticoid receptor-like (DNA-binding domain)"/>
    <property type="match status" value="3"/>
</dbReference>
<proteinExistence type="predicted"/>
<dbReference type="PROSITE" id="PS50023">
    <property type="entry name" value="LIM_DOMAIN_2"/>
    <property type="match status" value="3"/>
</dbReference>
<evidence type="ECO:0000256" key="2">
    <source>
        <dbReference type="ARBA" id="ARBA00022723"/>
    </source>
</evidence>
<dbReference type="Gene3D" id="1.10.555.10">
    <property type="entry name" value="Rho GTPase activation protein"/>
    <property type="match status" value="1"/>
</dbReference>
<dbReference type="AlphaFoldDB" id="A0A9P4U4W1"/>
<keyword evidence="4 6" id="KW-0862">Zinc</keyword>
<dbReference type="PROSITE" id="PS00478">
    <property type="entry name" value="LIM_DOMAIN_1"/>
    <property type="match status" value="3"/>
</dbReference>
<dbReference type="CDD" id="cd09392">
    <property type="entry name" value="LIM2_Lrg1p_like"/>
    <property type="match status" value="1"/>
</dbReference>
<reference evidence="10" key="1">
    <citation type="journal article" date="2020" name="Stud. Mycol.">
        <title>101 Dothideomycetes genomes: a test case for predicting lifestyles and emergence of pathogens.</title>
        <authorList>
            <person name="Haridas S."/>
            <person name="Albert R."/>
            <person name="Binder M."/>
            <person name="Bloem J."/>
            <person name="Labutti K."/>
            <person name="Salamov A."/>
            <person name="Andreopoulos B."/>
            <person name="Baker S."/>
            <person name="Barry K."/>
            <person name="Bills G."/>
            <person name="Bluhm B."/>
            <person name="Cannon C."/>
            <person name="Castanera R."/>
            <person name="Culley D."/>
            <person name="Daum C."/>
            <person name="Ezra D."/>
            <person name="Gonzalez J."/>
            <person name="Henrissat B."/>
            <person name="Kuo A."/>
            <person name="Liang C."/>
            <person name="Lipzen A."/>
            <person name="Lutzoni F."/>
            <person name="Magnuson J."/>
            <person name="Mondo S."/>
            <person name="Nolan M."/>
            <person name="Ohm R."/>
            <person name="Pangilinan J."/>
            <person name="Park H.-J."/>
            <person name="Ramirez L."/>
            <person name="Alfaro M."/>
            <person name="Sun H."/>
            <person name="Tritt A."/>
            <person name="Yoshinaga Y."/>
            <person name="Zwiers L.-H."/>
            <person name="Turgeon B."/>
            <person name="Goodwin S."/>
            <person name="Spatafora J."/>
            <person name="Crous P."/>
            <person name="Grigoriev I."/>
        </authorList>
    </citation>
    <scope>NUCLEOTIDE SEQUENCE</scope>
    <source>
        <strain evidence="10">CBS 130266</strain>
    </source>
</reference>
<gene>
    <name evidence="10" type="ORF">EJ08DRAFT_578665</name>
</gene>
<feature type="region of interest" description="Disordered" evidence="7">
    <location>
        <begin position="1"/>
        <end position="27"/>
    </location>
</feature>
<feature type="compositionally biased region" description="Basic and acidic residues" evidence="7">
    <location>
        <begin position="668"/>
        <end position="681"/>
    </location>
</feature>
<feature type="region of interest" description="Disordered" evidence="7">
    <location>
        <begin position="500"/>
        <end position="602"/>
    </location>
</feature>
<dbReference type="GO" id="GO:0005737">
    <property type="term" value="C:cytoplasm"/>
    <property type="evidence" value="ECO:0007669"/>
    <property type="project" value="TreeGrafter"/>
</dbReference>
<evidence type="ECO:0000256" key="1">
    <source>
        <dbReference type="ARBA" id="ARBA00004123"/>
    </source>
</evidence>
<dbReference type="PROSITE" id="PS50238">
    <property type="entry name" value="RHOGAP"/>
    <property type="match status" value="1"/>
</dbReference>
<feature type="compositionally biased region" description="Polar residues" evidence="7">
    <location>
        <begin position="1"/>
        <end position="20"/>
    </location>
</feature>
<keyword evidence="3" id="KW-0677">Repeat</keyword>
<dbReference type="OrthoDB" id="20689at2759"/>
<protein>
    <submittedName>
        <fullName evidence="10">GTPase-activating protein-like protein of the rho/rac family</fullName>
    </submittedName>
</protein>
<dbReference type="InterPro" id="IPR000198">
    <property type="entry name" value="RhoGAP_dom"/>
</dbReference>
<keyword evidence="5" id="KW-0539">Nucleus</keyword>
<dbReference type="GO" id="GO:0005634">
    <property type="term" value="C:nucleus"/>
    <property type="evidence" value="ECO:0007669"/>
    <property type="project" value="UniProtKB-SubCell"/>
</dbReference>
<evidence type="ECO:0000256" key="5">
    <source>
        <dbReference type="ARBA" id="ARBA00023242"/>
    </source>
</evidence>
<dbReference type="InterPro" id="IPR001781">
    <property type="entry name" value="Znf_LIM"/>
</dbReference>
<feature type="compositionally biased region" description="Polar residues" evidence="7">
    <location>
        <begin position="551"/>
        <end position="560"/>
    </location>
</feature>
<evidence type="ECO:0000259" key="8">
    <source>
        <dbReference type="PROSITE" id="PS50023"/>
    </source>
</evidence>
<feature type="domain" description="LIM zinc-binding" evidence="8">
    <location>
        <begin position="91"/>
        <end position="151"/>
    </location>
</feature>
<dbReference type="FunFam" id="2.10.110.10:FF:000058">
    <property type="entry name" value="Rho GTPase activator Lrg11"/>
    <property type="match status" value="1"/>
</dbReference>
<keyword evidence="6" id="KW-0440">LIM domain</keyword>
<dbReference type="Pfam" id="PF00412">
    <property type="entry name" value="LIM"/>
    <property type="match status" value="2"/>
</dbReference>
<feature type="region of interest" description="Disordered" evidence="7">
    <location>
        <begin position="1003"/>
        <end position="1098"/>
    </location>
</feature>
<evidence type="ECO:0000256" key="6">
    <source>
        <dbReference type="PROSITE-ProRule" id="PRU00125"/>
    </source>
</evidence>
<comment type="caution">
    <text evidence="10">The sequence shown here is derived from an EMBL/GenBank/DDBJ whole genome shotgun (WGS) entry which is preliminary data.</text>
</comment>
<keyword evidence="11" id="KW-1185">Reference proteome</keyword>
<dbReference type="SMART" id="SM00324">
    <property type="entry name" value="RhoGAP"/>
    <property type="match status" value="1"/>
</dbReference>
<keyword evidence="2 6" id="KW-0479">Metal-binding</keyword>
<dbReference type="Proteomes" id="UP000800235">
    <property type="component" value="Unassembled WGS sequence"/>
</dbReference>
<dbReference type="InterPro" id="IPR008936">
    <property type="entry name" value="Rho_GTPase_activation_prot"/>
</dbReference>
<evidence type="ECO:0000313" key="10">
    <source>
        <dbReference type="EMBL" id="KAF2436463.1"/>
    </source>
</evidence>
<sequence>MSNAPSSSSDNRLRATSTNGARRPSGSRICGKCGEPLAGQFVRALDNTFHLDCFTCHECGKIVASKFFPVPDEGPNQYPLCETDYFRRLDLICFACGGALRGSYITALDRKYHIEHFTCSLCPTVFGAQDSYYEHEGNVYCHYHYSTRFAQRCHGCHNSILKQFVEIFRNGQNQHWHPECYMIHKYWNVRLHDREKSSPEIPDQPMSEEDATEEIRRAVRGDEEQVEEKVLWIWRTLSTFEERSATCISDMLLHVSNGVYFDGIMAAKRFIVHIDIFFSCTDDLDRMLAAHTGKGLSYNREAKLLCKKVVSFFSLLSESHDAGMQRLGVTQELLSLVTGLAHYLKLLIRICLQGALKLERETGNADGLNRFLNQINSLEERVEQSENVDPIAESEPYVRGESDHCPICIKPVEDRCAKKDGRCFHLNCLICRVCDREVGENLPETYWSPSSQQVLCRDHVQTVHDPERGFLPVTRLQQYVHLLLVAHARLLATLRTQGALPHTADDPNLANYDSSQGHRVSPAGDALSPPLLRSDTRSKSYAGSAPDKQRASASYDQTLSDIRRLRSTRLDRHLSTTNKHARASRIIEGPSDQGDGQGDKNRQSLQIIHDPSANGDGALTFGTQSIALDDIPRLVAAEQAREQRPNASKYARGNLIDQGPKAKLLNGHRRDISGGNELEKATGEGYMRPKKYFSELSGLEYFIVRHIAVLSMEPLLDGYFNQQELLDLIETKRPTFWDRFGKAFKADKNAGKKTKAVFGKALDQVVERDGAESTDGVGPGALRVPAVVENTISAMRSMDMSVEGVFRKNGNIRRLKELAEEIDAKGSEVVDLSRETPVQVAALLKKFLRELPDPVLTHKLHRLFITAASKFEMDEDKRRRVLHLTCCLLPKVHRDTMEVLFNFLNWASSFSTVDEDTGSRMDIHNLATVVAPNILYSSNNRPDMDQSFLAIETVACLISCNESMCEVPEDLLSILNDTTLFEGNAELTTKEILKRWGDIGRVPQATVPTPGARHPGSRQGRSTTVQTIAQDPQAWQNESSVRHVGPGNPSYGASGTPMHTPPTVFPGSQQEAGSPNRHTNFRSSGMQQPGALGITGAG</sequence>
<dbReference type="FunFam" id="2.10.110.10:FF:000112">
    <property type="entry name" value="Rho GTPase activator (Lrg11)"/>
    <property type="match status" value="1"/>
</dbReference>
<dbReference type="GO" id="GO:0030036">
    <property type="term" value="P:actin cytoskeleton organization"/>
    <property type="evidence" value="ECO:0007669"/>
    <property type="project" value="TreeGrafter"/>
</dbReference>
<dbReference type="PANTHER" id="PTHR24215:SF10">
    <property type="entry name" value="RHO-GTPASE-ACTIVATING PROTEIN LRG1"/>
    <property type="match status" value="1"/>
</dbReference>
<dbReference type="GO" id="GO:0046872">
    <property type="term" value="F:metal ion binding"/>
    <property type="evidence" value="ECO:0007669"/>
    <property type="project" value="UniProtKB-KW"/>
</dbReference>
<organism evidence="10 11">
    <name type="scientific">Tothia fuscella</name>
    <dbReference type="NCBI Taxonomy" id="1048955"/>
    <lineage>
        <taxon>Eukaryota</taxon>
        <taxon>Fungi</taxon>
        <taxon>Dikarya</taxon>
        <taxon>Ascomycota</taxon>
        <taxon>Pezizomycotina</taxon>
        <taxon>Dothideomycetes</taxon>
        <taxon>Pleosporomycetidae</taxon>
        <taxon>Venturiales</taxon>
        <taxon>Cylindrosympodiaceae</taxon>
        <taxon>Tothia</taxon>
    </lineage>
</organism>
<dbReference type="GO" id="GO:0030695">
    <property type="term" value="F:GTPase regulator activity"/>
    <property type="evidence" value="ECO:0007669"/>
    <property type="project" value="UniProtKB-ARBA"/>
</dbReference>
<dbReference type="PANTHER" id="PTHR24215">
    <property type="entry name" value="RHO-GTPASE-ACTIVATING PROTEIN LRG1"/>
    <property type="match status" value="1"/>
</dbReference>
<evidence type="ECO:0000256" key="7">
    <source>
        <dbReference type="SAM" id="MobiDB-lite"/>
    </source>
</evidence>
<feature type="compositionally biased region" description="Polar residues" evidence="7">
    <location>
        <begin position="1066"/>
        <end position="1087"/>
    </location>
</feature>
<dbReference type="Pfam" id="PF00620">
    <property type="entry name" value="RhoGAP"/>
    <property type="match status" value="1"/>
</dbReference>
<accession>A0A9P4U4W1</accession>
<feature type="domain" description="Rho-GAP" evidence="9">
    <location>
        <begin position="760"/>
        <end position="965"/>
    </location>
</feature>
<evidence type="ECO:0000256" key="4">
    <source>
        <dbReference type="ARBA" id="ARBA00022833"/>
    </source>
</evidence>
<feature type="compositionally biased region" description="Basic and acidic residues" evidence="7">
    <location>
        <begin position="561"/>
        <end position="574"/>
    </location>
</feature>
<evidence type="ECO:0000256" key="3">
    <source>
        <dbReference type="ARBA" id="ARBA00022737"/>
    </source>
</evidence>
<comment type="subcellular location">
    <subcellularLocation>
        <location evidence="1">Nucleus</location>
    </subcellularLocation>
</comment>
<dbReference type="GO" id="GO:0007165">
    <property type="term" value="P:signal transduction"/>
    <property type="evidence" value="ECO:0007669"/>
    <property type="project" value="InterPro"/>
</dbReference>
<feature type="region of interest" description="Disordered" evidence="7">
    <location>
        <begin position="660"/>
        <end position="681"/>
    </location>
</feature>
<name>A0A9P4U4W1_9PEZI</name>
<feature type="compositionally biased region" description="Polar residues" evidence="7">
    <location>
        <begin position="1019"/>
        <end position="1039"/>
    </location>
</feature>
<dbReference type="EMBL" id="MU007010">
    <property type="protein sequence ID" value="KAF2436463.1"/>
    <property type="molecule type" value="Genomic_DNA"/>
</dbReference>
<dbReference type="Gene3D" id="2.10.110.10">
    <property type="entry name" value="Cysteine Rich Protein"/>
    <property type="match status" value="4"/>
</dbReference>
<feature type="domain" description="LIM zinc-binding" evidence="8">
    <location>
        <begin position="403"/>
        <end position="466"/>
    </location>
</feature>
<evidence type="ECO:0000259" key="9">
    <source>
        <dbReference type="PROSITE" id="PS50238"/>
    </source>
</evidence>
<feature type="domain" description="LIM zinc-binding" evidence="8">
    <location>
        <begin position="28"/>
        <end position="88"/>
    </location>
</feature>
<dbReference type="CDD" id="cd09391">
    <property type="entry name" value="LIM1_Lrg1p_like"/>
    <property type="match status" value="1"/>
</dbReference>
<dbReference type="SMART" id="SM00132">
    <property type="entry name" value="LIM"/>
    <property type="match status" value="3"/>
</dbReference>
<evidence type="ECO:0000313" key="11">
    <source>
        <dbReference type="Proteomes" id="UP000800235"/>
    </source>
</evidence>